<protein>
    <submittedName>
        <fullName evidence="2">Uncharacterized protein</fullName>
    </submittedName>
</protein>
<sequence length="79" mass="9064">MSKRAERLGRFLEDDLGWYVFEVSYRCKKCGHRSSFSDNYCAHCGGKMVADREEPKEIVDQLEEAIAYALGEVITCKHS</sequence>
<dbReference type="EMBL" id="MT141302">
    <property type="protein sequence ID" value="QJA57994.1"/>
    <property type="molecule type" value="Genomic_DNA"/>
</dbReference>
<organism evidence="2">
    <name type="scientific">viral metagenome</name>
    <dbReference type="NCBI Taxonomy" id="1070528"/>
    <lineage>
        <taxon>unclassified sequences</taxon>
        <taxon>metagenomes</taxon>
        <taxon>organismal metagenomes</taxon>
    </lineage>
</organism>
<gene>
    <name evidence="2" type="ORF">MM415A03111_0004</name>
    <name evidence="1" type="ORF">MM415B01524_0031</name>
</gene>
<name>A0A6M3JP81_9ZZZZ</name>
<dbReference type="AlphaFoldDB" id="A0A6M3JP81"/>
<reference evidence="2" key="1">
    <citation type="submission" date="2020-03" db="EMBL/GenBank/DDBJ databases">
        <title>The deep terrestrial virosphere.</title>
        <authorList>
            <person name="Holmfeldt K."/>
            <person name="Nilsson E."/>
            <person name="Simone D."/>
            <person name="Lopez-Fernandez M."/>
            <person name="Wu X."/>
            <person name="de Brujin I."/>
            <person name="Lundin D."/>
            <person name="Andersson A."/>
            <person name="Bertilsson S."/>
            <person name="Dopson M."/>
        </authorList>
    </citation>
    <scope>NUCLEOTIDE SEQUENCE</scope>
    <source>
        <strain evidence="2">MM415A03111</strain>
        <strain evidence="1">MM415B01524</strain>
    </source>
</reference>
<proteinExistence type="predicted"/>
<evidence type="ECO:0000313" key="1">
    <source>
        <dbReference type="EMBL" id="QJA57994.1"/>
    </source>
</evidence>
<evidence type="ECO:0000313" key="2">
    <source>
        <dbReference type="EMBL" id="QJA71660.1"/>
    </source>
</evidence>
<accession>A0A6M3JP81</accession>
<dbReference type="EMBL" id="MT141890">
    <property type="protein sequence ID" value="QJA71660.1"/>
    <property type="molecule type" value="Genomic_DNA"/>
</dbReference>